<dbReference type="Proteomes" id="UP000608662">
    <property type="component" value="Unassembled WGS sequence"/>
</dbReference>
<evidence type="ECO:0000313" key="12">
    <source>
        <dbReference type="Proteomes" id="UP000608662"/>
    </source>
</evidence>
<keyword evidence="6 9" id="KW-0812">Transmembrane</keyword>
<feature type="transmembrane region" description="Helical" evidence="9">
    <location>
        <begin position="44"/>
        <end position="63"/>
    </location>
</feature>
<reference evidence="11" key="1">
    <citation type="submission" date="2019-12" db="EMBL/GenBank/DDBJ databases">
        <title>Whole-genome sequence of Halomicrobium mukohataei pws1.</title>
        <authorList>
            <person name="Verma D.K."/>
            <person name="Gopal K."/>
            <person name="Prasad E.S."/>
        </authorList>
    </citation>
    <scope>NUCLEOTIDE SEQUENCE</scope>
    <source>
        <strain evidence="11">Pws1</strain>
    </source>
</reference>
<feature type="transmembrane region" description="Helical" evidence="9">
    <location>
        <begin position="130"/>
        <end position="152"/>
    </location>
</feature>
<dbReference type="PANTHER" id="PTHR11101:SF80">
    <property type="entry name" value="PHOSPHATE TRANSPORTER"/>
    <property type="match status" value="1"/>
</dbReference>
<evidence type="ECO:0000256" key="6">
    <source>
        <dbReference type="ARBA" id="ARBA00022692"/>
    </source>
</evidence>
<feature type="region of interest" description="Disordered" evidence="10">
    <location>
        <begin position="331"/>
        <end position="360"/>
    </location>
</feature>
<proteinExistence type="inferred from homology"/>
<protein>
    <recommendedName>
        <fullName evidence="9">Phosphate transporter</fullName>
    </recommendedName>
</protein>
<feature type="transmembrane region" description="Helical" evidence="9">
    <location>
        <begin position="283"/>
        <end position="302"/>
    </location>
</feature>
<dbReference type="RefSeq" id="WP_170092978.1">
    <property type="nucleotide sequence ID" value="NZ_WOYG01000001.1"/>
</dbReference>
<evidence type="ECO:0000256" key="7">
    <source>
        <dbReference type="ARBA" id="ARBA00022989"/>
    </source>
</evidence>
<dbReference type="PANTHER" id="PTHR11101">
    <property type="entry name" value="PHOSPHATE TRANSPORTER"/>
    <property type="match status" value="1"/>
</dbReference>
<dbReference type="GO" id="GO:0035435">
    <property type="term" value="P:phosphate ion transmembrane transport"/>
    <property type="evidence" value="ECO:0007669"/>
    <property type="project" value="TreeGrafter"/>
</dbReference>
<dbReference type="OrthoDB" id="101311at2157"/>
<evidence type="ECO:0000256" key="10">
    <source>
        <dbReference type="SAM" id="MobiDB-lite"/>
    </source>
</evidence>
<dbReference type="GO" id="GO:0016020">
    <property type="term" value="C:membrane"/>
    <property type="evidence" value="ECO:0007669"/>
    <property type="project" value="UniProtKB-SubCell"/>
</dbReference>
<gene>
    <name evidence="11" type="ORF">GOC74_03825</name>
</gene>
<comment type="similarity">
    <text evidence="3 9">Belongs to the inorganic phosphate transporter (PiT) (TC 2.A.20) family.</text>
</comment>
<accession>A0A847U945</accession>
<evidence type="ECO:0000256" key="2">
    <source>
        <dbReference type="ARBA" id="ARBA00004141"/>
    </source>
</evidence>
<keyword evidence="5 9" id="KW-0592">Phosphate transport</keyword>
<evidence type="ECO:0000256" key="4">
    <source>
        <dbReference type="ARBA" id="ARBA00022448"/>
    </source>
</evidence>
<dbReference type="Pfam" id="PF01384">
    <property type="entry name" value="PHO4"/>
    <property type="match status" value="1"/>
</dbReference>
<evidence type="ECO:0000256" key="3">
    <source>
        <dbReference type="ARBA" id="ARBA00009916"/>
    </source>
</evidence>
<dbReference type="GO" id="GO:0005315">
    <property type="term" value="F:phosphate transmembrane transporter activity"/>
    <property type="evidence" value="ECO:0007669"/>
    <property type="project" value="InterPro"/>
</dbReference>
<evidence type="ECO:0000313" key="11">
    <source>
        <dbReference type="EMBL" id="NLV09056.1"/>
    </source>
</evidence>
<sequence>MVEVLFLIGILVAIFVGFNIGGSSTGVAFGPAVGAGTVSKLGAAALMTIFALAGGHFVGREVVKTLGSGLVESEFTMTVSIVVLFFIGFALFLSNVVGVPASTSMTAVGAMAGLGIAQGTLDWEAMGEIVSWWLVSPVIAFWISGVIGRYFYPALVERFAIPQTDGSLLALDRSGAIPRPTMGENTTLRELVGTLLVVGIGCYMAFSAGASNVANAVAPLVGNGSLEMTPAILLGGGAIGLGAFTIARRTMDTVGNDLTDLPLLAALLVATVSSTIVTFLSALGVPASFVIIATMSIVGLGWGRATRTTTISDTVTGKGETPEVSVGALTADAPDAPTVGGQAGTPSEKRTQPIGEPEDLPKAADLFEPETTARVILTQNFVPAVATLAAYLVFKFVPIF</sequence>
<dbReference type="AlphaFoldDB" id="A0A847U945"/>
<name>A0A847U945_9EURY</name>
<feature type="transmembrane region" description="Helical" evidence="9">
    <location>
        <begin position="258"/>
        <end position="277"/>
    </location>
</feature>
<evidence type="ECO:0000256" key="8">
    <source>
        <dbReference type="ARBA" id="ARBA00023136"/>
    </source>
</evidence>
<evidence type="ECO:0000256" key="9">
    <source>
        <dbReference type="RuleBase" id="RU363058"/>
    </source>
</evidence>
<feature type="transmembrane region" description="Helical" evidence="9">
    <location>
        <begin position="191"/>
        <end position="208"/>
    </location>
</feature>
<dbReference type="EMBL" id="WOYG01000001">
    <property type="protein sequence ID" value="NLV09056.1"/>
    <property type="molecule type" value="Genomic_DNA"/>
</dbReference>
<feature type="transmembrane region" description="Helical" evidence="9">
    <location>
        <begin position="75"/>
        <end position="97"/>
    </location>
</feature>
<evidence type="ECO:0000256" key="5">
    <source>
        <dbReference type="ARBA" id="ARBA00022592"/>
    </source>
</evidence>
<keyword evidence="4 9" id="KW-0813">Transport</keyword>
<feature type="transmembrane region" description="Helical" evidence="9">
    <location>
        <begin position="228"/>
        <end position="246"/>
    </location>
</feature>
<dbReference type="InterPro" id="IPR001204">
    <property type="entry name" value="Phos_transporter"/>
</dbReference>
<comment type="function">
    <text evidence="1">Potential transporter for phosphate.</text>
</comment>
<keyword evidence="7 9" id="KW-1133">Transmembrane helix</keyword>
<keyword evidence="8 9" id="KW-0472">Membrane</keyword>
<organism evidence="11 12">
    <name type="scientific">Halomicrobium mukohataei</name>
    <dbReference type="NCBI Taxonomy" id="57705"/>
    <lineage>
        <taxon>Archaea</taxon>
        <taxon>Methanobacteriati</taxon>
        <taxon>Methanobacteriota</taxon>
        <taxon>Stenosarchaea group</taxon>
        <taxon>Halobacteria</taxon>
        <taxon>Halobacteriales</taxon>
        <taxon>Haloarculaceae</taxon>
        <taxon>Halomicrobium</taxon>
    </lineage>
</organism>
<comment type="caution">
    <text evidence="11">The sequence shown here is derived from an EMBL/GenBank/DDBJ whole genome shotgun (WGS) entry which is preliminary data.</text>
</comment>
<comment type="subcellular location">
    <subcellularLocation>
        <location evidence="2 9">Membrane</location>
        <topology evidence="2 9">Multi-pass membrane protein</topology>
    </subcellularLocation>
</comment>
<evidence type="ECO:0000256" key="1">
    <source>
        <dbReference type="ARBA" id="ARBA00001981"/>
    </source>
</evidence>